<protein>
    <recommendedName>
        <fullName evidence="2">Anhydro-N-acetylmuramic acid kinase</fullName>
    </recommendedName>
</protein>
<evidence type="ECO:0000313" key="1">
    <source>
        <dbReference type="EMBL" id="SUZ70146.1"/>
    </source>
</evidence>
<gene>
    <name evidence="1" type="ORF">METZ01_LOCUS23000</name>
</gene>
<dbReference type="GO" id="GO:0009254">
    <property type="term" value="P:peptidoglycan turnover"/>
    <property type="evidence" value="ECO:0007669"/>
    <property type="project" value="InterPro"/>
</dbReference>
<evidence type="ECO:0008006" key="2">
    <source>
        <dbReference type="Google" id="ProtNLM"/>
    </source>
</evidence>
<dbReference type="PANTHER" id="PTHR30605:SF0">
    <property type="entry name" value="ANHYDRO-N-ACETYLMURAMIC ACID KINASE"/>
    <property type="match status" value="1"/>
</dbReference>
<proteinExistence type="inferred from homology"/>
<dbReference type="Gene3D" id="3.30.420.40">
    <property type="match status" value="2"/>
</dbReference>
<dbReference type="AlphaFoldDB" id="A0A381PSX0"/>
<dbReference type="CDD" id="cd24050">
    <property type="entry name" value="ASKHA_NBD_ANMK"/>
    <property type="match status" value="1"/>
</dbReference>
<dbReference type="GO" id="GO:0006040">
    <property type="term" value="P:amino sugar metabolic process"/>
    <property type="evidence" value="ECO:0007669"/>
    <property type="project" value="InterPro"/>
</dbReference>
<dbReference type="HAMAP" id="MF_01270">
    <property type="entry name" value="AnhMurNAc_kinase"/>
    <property type="match status" value="1"/>
</dbReference>
<accession>A0A381PSX0</accession>
<name>A0A381PSX0_9ZZZZ</name>
<reference evidence="1" key="1">
    <citation type="submission" date="2018-05" db="EMBL/GenBank/DDBJ databases">
        <authorList>
            <person name="Lanie J.A."/>
            <person name="Ng W.-L."/>
            <person name="Kazmierczak K.M."/>
            <person name="Andrzejewski T.M."/>
            <person name="Davidsen T.M."/>
            <person name="Wayne K.J."/>
            <person name="Tettelin H."/>
            <person name="Glass J.I."/>
            <person name="Rusch D."/>
            <person name="Podicherti R."/>
            <person name="Tsui H.-C.T."/>
            <person name="Winkler M.E."/>
        </authorList>
    </citation>
    <scope>NUCLEOTIDE SEQUENCE</scope>
</reference>
<dbReference type="GO" id="GO:0016773">
    <property type="term" value="F:phosphotransferase activity, alcohol group as acceptor"/>
    <property type="evidence" value="ECO:0007669"/>
    <property type="project" value="InterPro"/>
</dbReference>
<dbReference type="SUPFAM" id="SSF53067">
    <property type="entry name" value="Actin-like ATPase domain"/>
    <property type="match status" value="1"/>
</dbReference>
<organism evidence="1">
    <name type="scientific">marine metagenome</name>
    <dbReference type="NCBI Taxonomy" id="408172"/>
    <lineage>
        <taxon>unclassified sequences</taxon>
        <taxon>metagenomes</taxon>
        <taxon>ecological metagenomes</taxon>
    </lineage>
</organism>
<dbReference type="PANTHER" id="PTHR30605">
    <property type="entry name" value="ANHYDRO-N-ACETYLMURAMIC ACID KINASE"/>
    <property type="match status" value="1"/>
</dbReference>
<dbReference type="EMBL" id="UINC01001083">
    <property type="protein sequence ID" value="SUZ70146.1"/>
    <property type="molecule type" value="Genomic_DNA"/>
</dbReference>
<dbReference type="GO" id="GO:0005524">
    <property type="term" value="F:ATP binding"/>
    <property type="evidence" value="ECO:0007669"/>
    <property type="project" value="InterPro"/>
</dbReference>
<sequence>MLSVKELNGLYIGLMSGTSMDGIDAVIVELNDNNCLVKKNHNISYPHKVRSLLLSSSRNWESTTSEKIEMLDRKVGECFREATTTLLKKSKIKHSNIIAIGSHGQTIRHQPRIKNPYSLQIGNPQIIANGTQIKTIADFRRNDIDAGGQGAPLTPSFHKWFFSDKKYDRVILNIGGFSNITILSKSQKRVRGFDTGPGNSLMDSWIQEKRKLPFDMNGEYAKNGEIIPELFDKLSKDPYFSSPPPKSTGFEYFNLAWLKNHIGNTVFKNADIQATLLNLTVSTIKQSILSSAPNTKQVIVCGGGVHNSYLMTQISDSLHPIIVKKSDDFGLSPDYMEAVAFAWLAKQKLEGIPANIPSVTGANRKVILGKEFLPE</sequence>
<dbReference type="Pfam" id="PF03702">
    <property type="entry name" value="AnmK"/>
    <property type="match status" value="1"/>
</dbReference>
<dbReference type="InterPro" id="IPR043129">
    <property type="entry name" value="ATPase_NBD"/>
</dbReference>
<dbReference type="InterPro" id="IPR005338">
    <property type="entry name" value="Anhydro_N_Ac-Mur_kinase"/>
</dbReference>
<dbReference type="NCBIfam" id="NF007139">
    <property type="entry name" value="PRK09585.1-3"/>
    <property type="match status" value="1"/>
</dbReference>